<comment type="subcellular location">
    <subcellularLocation>
        <location evidence="12">Cytoplasm</location>
    </subcellularLocation>
</comment>
<dbReference type="SUPFAM" id="SSF51905">
    <property type="entry name" value="FAD/NAD(P)-binding domain"/>
    <property type="match status" value="1"/>
</dbReference>
<dbReference type="InterPro" id="IPR005288">
    <property type="entry name" value="NadB"/>
</dbReference>
<dbReference type="Pfam" id="PF00890">
    <property type="entry name" value="FAD_binding_2"/>
    <property type="match status" value="1"/>
</dbReference>
<dbReference type="NCBIfam" id="TIGR00551">
    <property type="entry name" value="nadB"/>
    <property type="match status" value="1"/>
</dbReference>
<feature type="domain" description="Fumarate reductase/succinate dehydrogenase flavoprotein-like C-terminal" evidence="15">
    <location>
        <begin position="422"/>
        <end position="504"/>
    </location>
</feature>
<dbReference type="PANTHER" id="PTHR42716:SF2">
    <property type="entry name" value="L-ASPARTATE OXIDASE, CHLOROPLASTIC"/>
    <property type="match status" value="1"/>
</dbReference>
<evidence type="ECO:0000256" key="12">
    <source>
        <dbReference type="RuleBase" id="RU362049"/>
    </source>
</evidence>
<evidence type="ECO:0000256" key="9">
    <source>
        <dbReference type="ARBA" id="ARBA00023002"/>
    </source>
</evidence>
<dbReference type="GO" id="GO:0008734">
    <property type="term" value="F:L-aspartate oxidase activity"/>
    <property type="evidence" value="ECO:0007669"/>
    <property type="project" value="UniProtKB-EC"/>
</dbReference>
<organism evidence="16 17">
    <name type="scientific">Effusibacillus consociatus</name>
    <dbReference type="NCBI Taxonomy" id="1117041"/>
    <lineage>
        <taxon>Bacteria</taxon>
        <taxon>Bacillati</taxon>
        <taxon>Bacillota</taxon>
        <taxon>Bacilli</taxon>
        <taxon>Bacillales</taxon>
        <taxon>Alicyclobacillaceae</taxon>
        <taxon>Effusibacillus</taxon>
    </lineage>
</organism>
<evidence type="ECO:0000256" key="1">
    <source>
        <dbReference type="ARBA" id="ARBA00001974"/>
    </source>
</evidence>
<feature type="region of interest" description="Disordered" evidence="13">
    <location>
        <begin position="498"/>
        <end position="522"/>
    </location>
</feature>
<accession>A0ABV9Q2B8</accession>
<dbReference type="PIRSF" id="PIRSF000171">
    <property type="entry name" value="SDHA_APRA_LASPO"/>
    <property type="match status" value="1"/>
</dbReference>
<evidence type="ECO:0000259" key="15">
    <source>
        <dbReference type="Pfam" id="PF02910"/>
    </source>
</evidence>
<dbReference type="Proteomes" id="UP001596002">
    <property type="component" value="Unassembled WGS sequence"/>
</dbReference>
<evidence type="ECO:0000256" key="8">
    <source>
        <dbReference type="ARBA" id="ARBA00022827"/>
    </source>
</evidence>
<evidence type="ECO:0000256" key="13">
    <source>
        <dbReference type="SAM" id="MobiDB-lite"/>
    </source>
</evidence>
<dbReference type="InterPro" id="IPR036188">
    <property type="entry name" value="FAD/NAD-bd_sf"/>
</dbReference>
<keyword evidence="9 12" id="KW-0560">Oxidoreductase</keyword>
<evidence type="ECO:0000256" key="3">
    <source>
        <dbReference type="ARBA" id="ARBA00008562"/>
    </source>
</evidence>
<dbReference type="InterPro" id="IPR015939">
    <property type="entry name" value="Fum_Rdtase/Succ_DH_flav-like_C"/>
</dbReference>
<comment type="caution">
    <text evidence="16">The sequence shown here is derived from an EMBL/GenBank/DDBJ whole genome shotgun (WGS) entry which is preliminary data.</text>
</comment>
<evidence type="ECO:0000259" key="14">
    <source>
        <dbReference type="Pfam" id="PF00890"/>
    </source>
</evidence>
<gene>
    <name evidence="16" type="ORF">ACFO8Q_05365</name>
</gene>
<dbReference type="SUPFAM" id="SSF56425">
    <property type="entry name" value="Succinate dehydrogenase/fumarate reductase flavoprotein, catalytic domain"/>
    <property type="match status" value="1"/>
</dbReference>
<dbReference type="InterPro" id="IPR027477">
    <property type="entry name" value="Succ_DH/fumarate_Rdtase_cat_sf"/>
</dbReference>
<keyword evidence="7 12" id="KW-0662">Pyridine nucleotide biosynthesis</keyword>
<proteinExistence type="inferred from homology"/>
<evidence type="ECO:0000313" key="16">
    <source>
        <dbReference type="EMBL" id="MFC4766797.1"/>
    </source>
</evidence>
<name>A0ABV9Q2B8_9BACL</name>
<protein>
    <recommendedName>
        <fullName evidence="5 11">L-aspartate oxidase</fullName>
        <ecNumber evidence="4 11">1.4.3.16</ecNumber>
    </recommendedName>
</protein>
<feature type="domain" description="FAD-dependent oxidoreductase 2 FAD-binding" evidence="14">
    <location>
        <begin position="8"/>
        <end position="375"/>
    </location>
</feature>
<dbReference type="PRINTS" id="PR00368">
    <property type="entry name" value="FADPNR"/>
</dbReference>
<dbReference type="Gene3D" id="3.50.50.60">
    <property type="entry name" value="FAD/NAD(P)-binding domain"/>
    <property type="match status" value="1"/>
</dbReference>
<keyword evidence="8 12" id="KW-0274">FAD</keyword>
<dbReference type="Pfam" id="PF02910">
    <property type="entry name" value="Succ_DH_flav_C"/>
    <property type="match status" value="1"/>
</dbReference>
<evidence type="ECO:0000256" key="10">
    <source>
        <dbReference type="ARBA" id="ARBA00048305"/>
    </source>
</evidence>
<comment type="function">
    <text evidence="12">Catalyzes the oxidation of L-aspartate to iminoaspartate.</text>
</comment>
<dbReference type="Gene3D" id="3.90.700.10">
    <property type="entry name" value="Succinate dehydrogenase/fumarate reductase flavoprotein, catalytic domain"/>
    <property type="match status" value="1"/>
</dbReference>
<evidence type="ECO:0000256" key="7">
    <source>
        <dbReference type="ARBA" id="ARBA00022642"/>
    </source>
</evidence>
<dbReference type="NCBIfam" id="NF005701">
    <property type="entry name" value="PRK07512.1"/>
    <property type="match status" value="1"/>
</dbReference>
<evidence type="ECO:0000256" key="6">
    <source>
        <dbReference type="ARBA" id="ARBA00022630"/>
    </source>
</evidence>
<dbReference type="RefSeq" id="WP_380024693.1">
    <property type="nucleotide sequence ID" value="NZ_JBHSHC010000031.1"/>
</dbReference>
<reference evidence="17" key="1">
    <citation type="journal article" date="2019" name="Int. J. Syst. Evol. Microbiol.">
        <title>The Global Catalogue of Microorganisms (GCM) 10K type strain sequencing project: providing services to taxonomists for standard genome sequencing and annotation.</title>
        <authorList>
            <consortium name="The Broad Institute Genomics Platform"/>
            <consortium name="The Broad Institute Genome Sequencing Center for Infectious Disease"/>
            <person name="Wu L."/>
            <person name="Ma J."/>
        </authorList>
    </citation>
    <scope>NUCLEOTIDE SEQUENCE [LARGE SCALE GENOMIC DNA]</scope>
    <source>
        <strain evidence="17">WYCCWR 12678</strain>
    </source>
</reference>
<dbReference type="Gene3D" id="1.20.58.100">
    <property type="entry name" value="Fumarate reductase/succinate dehydrogenase flavoprotein-like, C-terminal domain"/>
    <property type="match status" value="1"/>
</dbReference>
<keyword evidence="6 12" id="KW-0285">Flavoprotein</keyword>
<comment type="similarity">
    <text evidence="3 12">Belongs to the FAD-dependent oxidoreductase 2 family. NadB subfamily.</text>
</comment>
<comment type="cofactor">
    <cofactor evidence="1 12">
        <name>FAD</name>
        <dbReference type="ChEBI" id="CHEBI:57692"/>
    </cofactor>
</comment>
<dbReference type="SUPFAM" id="SSF46977">
    <property type="entry name" value="Succinate dehydrogenase/fumarate reductase flavoprotein C-terminal domain"/>
    <property type="match status" value="1"/>
</dbReference>
<comment type="pathway">
    <text evidence="2 12">Cofactor biosynthesis; NAD(+) biosynthesis; iminoaspartate from L-aspartate (oxidase route): step 1/1.</text>
</comment>
<evidence type="ECO:0000256" key="5">
    <source>
        <dbReference type="ARBA" id="ARBA00021901"/>
    </source>
</evidence>
<comment type="catalytic activity">
    <reaction evidence="10">
        <text>L-aspartate + O2 = iminosuccinate + H2O2</text>
        <dbReference type="Rhea" id="RHEA:25876"/>
        <dbReference type="ChEBI" id="CHEBI:15379"/>
        <dbReference type="ChEBI" id="CHEBI:16240"/>
        <dbReference type="ChEBI" id="CHEBI:29991"/>
        <dbReference type="ChEBI" id="CHEBI:77875"/>
        <dbReference type="EC" id="1.4.3.16"/>
    </reaction>
    <physiologicalReaction direction="left-to-right" evidence="10">
        <dbReference type="Rhea" id="RHEA:25877"/>
    </physiologicalReaction>
</comment>
<dbReference type="InterPro" id="IPR037099">
    <property type="entry name" value="Fum_R/Succ_DH_flav-like_C_sf"/>
</dbReference>
<dbReference type="PANTHER" id="PTHR42716">
    <property type="entry name" value="L-ASPARTATE OXIDASE"/>
    <property type="match status" value="1"/>
</dbReference>
<evidence type="ECO:0000256" key="11">
    <source>
        <dbReference type="NCBIfam" id="TIGR00551"/>
    </source>
</evidence>
<evidence type="ECO:0000256" key="2">
    <source>
        <dbReference type="ARBA" id="ARBA00004950"/>
    </source>
</evidence>
<dbReference type="EMBL" id="JBHSHC010000031">
    <property type="protein sequence ID" value="MFC4766797.1"/>
    <property type="molecule type" value="Genomic_DNA"/>
</dbReference>
<dbReference type="EC" id="1.4.3.16" evidence="4 11"/>
<keyword evidence="17" id="KW-1185">Reference proteome</keyword>
<sequence length="522" mass="56342">MWNLIDTDYIVVGSGIAGLTLSVLASQHGRVTLVTKGTIGESNSNLAQGGIAAALSQDDTPFLHGTDTLRTGQGLCEKQTVESFVNLAPEVIFFLQQMGVQLDADRDGTLLLGKEGAHSRNRIVHAGGDATGRAIIEALIPHVLSNQGIDVRENTFVAELVMQDGECAGVIGIDSAGHVLLIRAKAVILATGGLGQLYKYTTNSIGSTGDGYALAYRAGAVLRDMEFIQFHPTALKTNAHPLPLVSEAVRGEGAILVNSDGTRFMRDYHEWGDLASRDVVSRGIYAEMKARRDVYLDARSIVKFSERFPTIFDSCRKMGLDPSADLIPVVPAAHYTMGGIQTNDSGVTSVPRLFAIGEAASSGFHGANRLASNSLLEGLVMARRTVKALAGLTQHSLKKVKPSFLPAELGKMNTFPSRNLLQKVQEVMWTHAGIVRDGKRLNLALNQLQAWHDELPDLPSPDRNLLTSALLVVRAAIWRQESRGAHFREDYPETVSDYQTHSIQGGNHESVTRTPVSAASAY</sequence>
<dbReference type="InterPro" id="IPR003953">
    <property type="entry name" value="FAD-dep_OxRdtase_2_FAD-bd"/>
</dbReference>
<evidence type="ECO:0000313" key="17">
    <source>
        <dbReference type="Proteomes" id="UP001596002"/>
    </source>
</evidence>
<evidence type="ECO:0000256" key="4">
    <source>
        <dbReference type="ARBA" id="ARBA00012173"/>
    </source>
</evidence>